<reference evidence="3 4" key="1">
    <citation type="submission" date="2016-05" db="EMBL/GenBank/DDBJ databases">
        <title>First whole genome sequencing of Entamoeba histolytica HM1:IMSS-clone-6.</title>
        <authorList>
            <person name="Mukherjee Avik.K."/>
            <person name="Izumyama S."/>
            <person name="Nakada-Tsukui K."/>
            <person name="Nozaki T."/>
        </authorList>
    </citation>
    <scope>NUCLEOTIDE SEQUENCE [LARGE SCALE GENOMIC DNA]</scope>
    <source>
        <strain evidence="3 4">HM1:IMSS clone 6</strain>
    </source>
</reference>
<protein>
    <recommendedName>
        <fullName evidence="5">Heat shock protein 70</fullName>
    </recommendedName>
</protein>
<dbReference type="GO" id="GO:0005524">
    <property type="term" value="F:ATP binding"/>
    <property type="evidence" value="ECO:0007669"/>
    <property type="project" value="UniProtKB-KW"/>
</dbReference>
<dbReference type="VEuPathDB" id="AmoebaDB:EHI7A_122180"/>
<dbReference type="VEuPathDB" id="AmoebaDB:EHI_131920"/>
<dbReference type="SUPFAM" id="SSF100920">
    <property type="entry name" value="Heat shock protein 70kD (HSP70), peptide-binding domain"/>
    <property type="match status" value="1"/>
</dbReference>
<dbReference type="Proteomes" id="UP000078387">
    <property type="component" value="Unassembled WGS sequence"/>
</dbReference>
<dbReference type="Pfam" id="PF00012">
    <property type="entry name" value="HSP70"/>
    <property type="match status" value="1"/>
</dbReference>
<gene>
    <name evidence="3" type="ORF">CL6EHI_131920</name>
</gene>
<dbReference type="GO" id="GO:0140662">
    <property type="term" value="F:ATP-dependent protein folding chaperone"/>
    <property type="evidence" value="ECO:0007669"/>
    <property type="project" value="InterPro"/>
</dbReference>
<comment type="caution">
    <text evidence="3">The sequence shown here is derived from an EMBL/GenBank/DDBJ whole genome shotgun (WGS) entry which is preliminary data.</text>
</comment>
<evidence type="ECO:0000313" key="3">
    <source>
        <dbReference type="EMBL" id="GAT96641.1"/>
    </source>
</evidence>
<keyword evidence="1" id="KW-0547">Nucleotide-binding</keyword>
<keyword evidence="2" id="KW-0067">ATP-binding</keyword>
<dbReference type="PANTHER" id="PTHR42749:SF1">
    <property type="entry name" value="CELL SHAPE-DETERMINING PROTEIN MREB"/>
    <property type="match status" value="1"/>
</dbReference>
<name>A0A5K1V0Q5_ENTHI</name>
<dbReference type="Gene3D" id="3.30.420.40">
    <property type="match status" value="2"/>
</dbReference>
<evidence type="ECO:0008006" key="5">
    <source>
        <dbReference type="Google" id="ProtNLM"/>
    </source>
</evidence>
<organism evidence="3 4">
    <name type="scientific">Entamoeba histolytica</name>
    <dbReference type="NCBI Taxonomy" id="5759"/>
    <lineage>
        <taxon>Eukaryota</taxon>
        <taxon>Amoebozoa</taxon>
        <taxon>Evosea</taxon>
        <taxon>Archamoebae</taxon>
        <taxon>Mastigamoebida</taxon>
        <taxon>Entamoebidae</taxon>
        <taxon>Entamoeba</taxon>
    </lineage>
</organism>
<dbReference type="AlphaFoldDB" id="A0A5K1V0Q5"/>
<dbReference type="VEuPathDB" id="AmoebaDB:KM1_207430"/>
<dbReference type="InterPro" id="IPR029047">
    <property type="entry name" value="HSP70_peptide-bd_sf"/>
</dbReference>
<dbReference type="VEuPathDB" id="AmoebaDB:EHI5A_080660"/>
<evidence type="ECO:0000256" key="1">
    <source>
        <dbReference type="ARBA" id="ARBA00022741"/>
    </source>
</evidence>
<dbReference type="SUPFAM" id="SSF53067">
    <property type="entry name" value="Actin-like ATPase domain"/>
    <property type="match status" value="1"/>
</dbReference>
<dbReference type="InterPro" id="IPR043129">
    <property type="entry name" value="ATPase_NBD"/>
</dbReference>
<accession>A0A5K1V0Q5</accession>
<dbReference type="OMA" id="CESCKIE"/>
<dbReference type="PANTHER" id="PTHR42749">
    <property type="entry name" value="CELL SHAPE-DETERMINING PROTEIN MREB"/>
    <property type="match status" value="1"/>
</dbReference>
<dbReference type="VEuPathDB" id="AmoebaDB:EHI8A_132780"/>
<proteinExistence type="predicted"/>
<evidence type="ECO:0000313" key="4">
    <source>
        <dbReference type="Proteomes" id="UP000078387"/>
    </source>
</evidence>
<dbReference type="InterPro" id="IPR013126">
    <property type="entry name" value="Hsp_70_fam"/>
</dbReference>
<sequence>MTLVVGIDIGWYTIKASYYNPLTKSIDNISFTNKAECLMNFKWRQGLILTNDIFSIKNIITPKEVMGKTLDQIQEKEIFDVKVDTENKQFSFFIKKDRTTYQFIGLTEVIGQCLKEVYCLLEQSNIPIDSQSIFVVSIPHEANEIYKEQMTKIIEYFKEEKKVQNVFIKDEMQAAALSNPLDESNDSDKIIMVIDYAKQKVNVCLIQVTKTEEKIIGFKRNETISGKSVDDKIITRVKEKVNNDFQLKEYKDKLEKKSIIMKLESCLHPYTFIRGYLTISLIGIICTYTEANNLLSTTFEISEEEFDEIIKDDINQIQQMIEELCQSCNIDKSKINNVLCIGGYSHLKSFKSMINKLFQESQLELNNSFDNKHAIAYGLVMTQLKHMKKGLTNVPFSIGIEGRFGNTIFLVEKGNDLPHQKRLIVNVTERKTIIPLYFGEFVVVTESKKVNDLILELPSKIKLPATIQLYCYLYKDGQLKIEWNQSQEEAKKTILDINLLSINEEKLSNEEETLCIKRNEIRVKLKLKQIYDEMKNTIECAEVEEEYDPLPIFDFNSKTKEIENVLIKIWEIFCKGCVNKEKIDRIKNEMKSYNIIMKKEE</sequence>
<dbReference type="EMBL" id="BDEQ01000001">
    <property type="protein sequence ID" value="GAT96641.1"/>
    <property type="molecule type" value="Genomic_DNA"/>
</dbReference>
<evidence type="ECO:0000256" key="2">
    <source>
        <dbReference type="ARBA" id="ARBA00022840"/>
    </source>
</evidence>
<dbReference type="Gene3D" id="3.90.640.10">
    <property type="entry name" value="Actin, Chain A, domain 4"/>
    <property type="match status" value="1"/>
</dbReference>